<comment type="caution">
    <text evidence="1">The sequence shown here is derived from an EMBL/GenBank/DDBJ whole genome shotgun (WGS) entry which is preliminary data.</text>
</comment>
<evidence type="ECO:0000313" key="1">
    <source>
        <dbReference type="EMBL" id="MCI88330.1"/>
    </source>
</evidence>
<feature type="non-terminal residue" evidence="1">
    <location>
        <position position="1"/>
    </location>
</feature>
<dbReference type="AlphaFoldDB" id="A0A392VPI1"/>
<reference evidence="1 2" key="1">
    <citation type="journal article" date="2018" name="Front. Plant Sci.">
        <title>Red Clover (Trifolium pratense) and Zigzag Clover (T. medium) - A Picture of Genomic Similarities and Differences.</title>
        <authorList>
            <person name="Dluhosova J."/>
            <person name="Istvanek J."/>
            <person name="Nedelnik J."/>
            <person name="Repkova J."/>
        </authorList>
    </citation>
    <scope>NUCLEOTIDE SEQUENCE [LARGE SCALE GENOMIC DNA]</scope>
    <source>
        <strain evidence="2">cv. 10/8</strain>
        <tissue evidence="1">Leaf</tissue>
    </source>
</reference>
<accession>A0A392VPI1</accession>
<dbReference type="Proteomes" id="UP000265520">
    <property type="component" value="Unassembled WGS sequence"/>
</dbReference>
<evidence type="ECO:0000313" key="2">
    <source>
        <dbReference type="Proteomes" id="UP000265520"/>
    </source>
</evidence>
<protein>
    <submittedName>
        <fullName evidence="1">Uncharacterized protein</fullName>
    </submittedName>
</protein>
<keyword evidence="2" id="KW-1185">Reference proteome</keyword>
<proteinExistence type="predicted"/>
<dbReference type="EMBL" id="LXQA011190180">
    <property type="protein sequence ID" value="MCI88330.1"/>
    <property type="molecule type" value="Genomic_DNA"/>
</dbReference>
<organism evidence="1 2">
    <name type="scientific">Trifolium medium</name>
    <dbReference type="NCBI Taxonomy" id="97028"/>
    <lineage>
        <taxon>Eukaryota</taxon>
        <taxon>Viridiplantae</taxon>
        <taxon>Streptophyta</taxon>
        <taxon>Embryophyta</taxon>
        <taxon>Tracheophyta</taxon>
        <taxon>Spermatophyta</taxon>
        <taxon>Magnoliopsida</taxon>
        <taxon>eudicotyledons</taxon>
        <taxon>Gunneridae</taxon>
        <taxon>Pentapetalae</taxon>
        <taxon>rosids</taxon>
        <taxon>fabids</taxon>
        <taxon>Fabales</taxon>
        <taxon>Fabaceae</taxon>
        <taxon>Papilionoideae</taxon>
        <taxon>50 kb inversion clade</taxon>
        <taxon>NPAAA clade</taxon>
        <taxon>Hologalegina</taxon>
        <taxon>IRL clade</taxon>
        <taxon>Trifolieae</taxon>
        <taxon>Trifolium</taxon>
    </lineage>
</organism>
<name>A0A392VPI1_9FABA</name>
<sequence length="51" mass="5494">LNVDTVDPTEGDRWGIGVVVTDVDDGVTVALAMQKGLEFTKDVSFLNLITE</sequence>